<accession>A0A371FTA0</accession>
<evidence type="ECO:0000313" key="3">
    <source>
        <dbReference type="Proteomes" id="UP000257109"/>
    </source>
</evidence>
<proteinExistence type="predicted"/>
<protein>
    <submittedName>
        <fullName evidence="2">Uncharacterized protein</fullName>
    </submittedName>
</protein>
<organism evidence="2 3">
    <name type="scientific">Mucuna pruriens</name>
    <name type="common">Velvet bean</name>
    <name type="synonym">Dolichos pruriens</name>
    <dbReference type="NCBI Taxonomy" id="157652"/>
    <lineage>
        <taxon>Eukaryota</taxon>
        <taxon>Viridiplantae</taxon>
        <taxon>Streptophyta</taxon>
        <taxon>Embryophyta</taxon>
        <taxon>Tracheophyta</taxon>
        <taxon>Spermatophyta</taxon>
        <taxon>Magnoliopsida</taxon>
        <taxon>eudicotyledons</taxon>
        <taxon>Gunneridae</taxon>
        <taxon>Pentapetalae</taxon>
        <taxon>rosids</taxon>
        <taxon>fabids</taxon>
        <taxon>Fabales</taxon>
        <taxon>Fabaceae</taxon>
        <taxon>Papilionoideae</taxon>
        <taxon>50 kb inversion clade</taxon>
        <taxon>NPAAA clade</taxon>
        <taxon>indigoferoid/millettioid clade</taxon>
        <taxon>Phaseoleae</taxon>
        <taxon>Mucuna</taxon>
    </lineage>
</organism>
<name>A0A371FTA0_MUCPR</name>
<gene>
    <name evidence="2" type="ORF">CR513_37826</name>
</gene>
<feature type="region of interest" description="Disordered" evidence="1">
    <location>
        <begin position="41"/>
        <end position="68"/>
    </location>
</feature>
<dbReference type="AlphaFoldDB" id="A0A371FTA0"/>
<sequence>MKATHILLGRPYKYDRKVTHDRATNRIEDYPQAFVTKRDERILGKNKVGEGKRKKNERGEKKEKNMME</sequence>
<dbReference type="EMBL" id="QJKJ01007911">
    <property type="protein sequence ID" value="RDX81501.1"/>
    <property type="molecule type" value="Genomic_DNA"/>
</dbReference>
<keyword evidence="3" id="KW-1185">Reference proteome</keyword>
<feature type="non-terminal residue" evidence="2">
    <location>
        <position position="1"/>
    </location>
</feature>
<evidence type="ECO:0000313" key="2">
    <source>
        <dbReference type="EMBL" id="RDX81501.1"/>
    </source>
</evidence>
<comment type="caution">
    <text evidence="2">The sequence shown here is derived from an EMBL/GenBank/DDBJ whole genome shotgun (WGS) entry which is preliminary data.</text>
</comment>
<evidence type="ECO:0000256" key="1">
    <source>
        <dbReference type="SAM" id="MobiDB-lite"/>
    </source>
</evidence>
<reference evidence="2" key="1">
    <citation type="submission" date="2018-05" db="EMBL/GenBank/DDBJ databases">
        <title>Draft genome of Mucuna pruriens seed.</title>
        <authorList>
            <person name="Nnadi N.E."/>
            <person name="Vos R."/>
            <person name="Hasami M.H."/>
            <person name="Devisetty U.K."/>
            <person name="Aguiy J.C."/>
        </authorList>
    </citation>
    <scope>NUCLEOTIDE SEQUENCE [LARGE SCALE GENOMIC DNA]</scope>
    <source>
        <strain evidence="2">JCA_2017</strain>
    </source>
</reference>
<dbReference type="Proteomes" id="UP000257109">
    <property type="component" value="Unassembled WGS sequence"/>
</dbReference>